<dbReference type="SMART" id="SM00267">
    <property type="entry name" value="GGDEF"/>
    <property type="match status" value="1"/>
</dbReference>
<dbReference type="Proteomes" id="UP000221015">
    <property type="component" value="Unassembled WGS sequence"/>
</dbReference>
<sequence>MEPKQKILIVDDSEINRAMLKEILGEGYEYLEAENGLRAIEILRRRTDIALVLLDLIMPEMDGFDVLRVMQCYAWQEEIPVIVISAAEDNRSVERAYDMGVADYIRRPFERVMVLRRVKNALMLYAKQKRLTRLVTDQVYEKEHNGVLMISILSHVVEFRNSESGQHVLHIRTLTGLLLHQLAQKTDRYQLDESDISLISTASALHDIGKIMIPEEILNKPGRLTEEEYATIKTHTTEGARILKGLAIGQDEPLVKVAHAICRWHHERWDGGGYPDRLKGDEIPIAAQVVALADVYDALTSERCYKQSYSHEKAVDMILHGECGSFNPLLMECLKESSELLRTELQRSEYDRGFRHETRRLSEEILHREALPREDRAQRLLDLERERTAFYAEQRGGIQFDYDILSGSVTVVNRYEDPVNRTQKLDFDKGMGLTFLSGKDRRKLLDAIADATPEEPDAAFPVLIAVDQEYRLHRLVMHTMWSRAGVRHCVSVVGQITDDHARLQELMLGDVNSDQPEALLERLKGIFDIVRLVDPESTKVLSLGKDGRLTEMPGTCHMVWNKSGRCENCISSKALARKESLNKIEFKDDQAYFVMAKYVEVGGRGCVLEMVSKLSDGRWLDMGGRRMLLDRGSNFDRSAFVDSLTGAYSRQYFECFLAESEQVEGVVMIDVDHFKEVNDRFGHLVGDKALQSVAQSILSNLRQTDVLVRYGGDEFLLLVPHIRPGEHVIQRVREAAASARVEGYPELELSASVGGVCGVHPLTEAIRQADAKMYQNKAERKN</sequence>
<keyword evidence="3" id="KW-0597">Phosphoprotein</keyword>
<evidence type="ECO:0000256" key="3">
    <source>
        <dbReference type="PROSITE-ProRule" id="PRU00169"/>
    </source>
</evidence>
<evidence type="ECO:0000313" key="7">
    <source>
        <dbReference type="EMBL" id="PLK29272.1"/>
    </source>
</evidence>
<feature type="domain" description="Response regulatory" evidence="4">
    <location>
        <begin position="6"/>
        <end position="122"/>
    </location>
</feature>
<dbReference type="InterPro" id="IPR001789">
    <property type="entry name" value="Sig_transdc_resp-reg_receiver"/>
</dbReference>
<dbReference type="InterPro" id="IPR043128">
    <property type="entry name" value="Rev_trsase/Diguanyl_cyclase"/>
</dbReference>
<dbReference type="SUPFAM" id="SSF55073">
    <property type="entry name" value="Nucleotide cyclase"/>
    <property type="match status" value="1"/>
</dbReference>
<dbReference type="InterPro" id="IPR052020">
    <property type="entry name" value="Cyclic_di-GMP/3'3'-cGAMP_PDE"/>
</dbReference>
<evidence type="ECO:0000313" key="8">
    <source>
        <dbReference type="Proteomes" id="UP000221015"/>
    </source>
</evidence>
<dbReference type="SMART" id="SM00448">
    <property type="entry name" value="REC"/>
    <property type="match status" value="1"/>
</dbReference>
<dbReference type="SMART" id="SM00471">
    <property type="entry name" value="HDc"/>
    <property type="match status" value="1"/>
</dbReference>
<comment type="caution">
    <text evidence="7">The sequence shown here is derived from an EMBL/GenBank/DDBJ whole genome shotgun (WGS) entry which is preliminary data.</text>
</comment>
<dbReference type="GO" id="GO:0000160">
    <property type="term" value="P:phosphorelay signal transduction system"/>
    <property type="evidence" value="ECO:0007669"/>
    <property type="project" value="InterPro"/>
</dbReference>
<dbReference type="SUPFAM" id="SSF52172">
    <property type="entry name" value="CheY-like"/>
    <property type="match status" value="1"/>
</dbReference>
<protein>
    <recommendedName>
        <fullName evidence="1">Stage 0 sporulation protein A homolog</fullName>
    </recommendedName>
</protein>
<evidence type="ECO:0000256" key="2">
    <source>
        <dbReference type="ARBA" id="ARBA00024867"/>
    </source>
</evidence>
<evidence type="ECO:0000256" key="1">
    <source>
        <dbReference type="ARBA" id="ARBA00018672"/>
    </source>
</evidence>
<dbReference type="Gene3D" id="1.10.3210.10">
    <property type="entry name" value="Hypothetical protein af1432"/>
    <property type="match status" value="1"/>
</dbReference>
<evidence type="ECO:0000259" key="6">
    <source>
        <dbReference type="PROSITE" id="PS51832"/>
    </source>
</evidence>
<dbReference type="Gene3D" id="3.30.70.270">
    <property type="match status" value="1"/>
</dbReference>
<reference evidence="7 8" key="1">
    <citation type="journal article" date="2017" name="Front. Microbiol.">
        <title>New Insights into the Diversity of the Genus Faecalibacterium.</title>
        <authorList>
            <person name="Benevides L."/>
            <person name="Burman S."/>
            <person name="Martin R."/>
            <person name="Robert V."/>
            <person name="Thomas M."/>
            <person name="Miquel S."/>
            <person name="Chain F."/>
            <person name="Sokol H."/>
            <person name="Bermudez-Humaran L.G."/>
            <person name="Morrison M."/>
            <person name="Langella P."/>
            <person name="Azevedo V.A."/>
            <person name="Chatel J.M."/>
            <person name="Soares S."/>
        </authorList>
    </citation>
    <scope>NUCLEOTIDE SEQUENCE [LARGE SCALE GENOMIC DNA]</scope>
    <source>
        <strain evidence="7 8">CNCM I 4542</strain>
    </source>
</reference>
<dbReference type="RefSeq" id="WP_097781608.1">
    <property type="nucleotide sequence ID" value="NZ_NMTS02000056.1"/>
</dbReference>
<feature type="domain" description="GGDEF" evidence="5">
    <location>
        <begin position="662"/>
        <end position="782"/>
    </location>
</feature>
<evidence type="ECO:0000259" key="5">
    <source>
        <dbReference type="PROSITE" id="PS50887"/>
    </source>
</evidence>
<dbReference type="PROSITE" id="PS51832">
    <property type="entry name" value="HD_GYP"/>
    <property type="match status" value="1"/>
</dbReference>
<comment type="function">
    <text evidence="2">May play the central regulatory role in sporulation. It may be an element of the effector pathway responsible for the activation of sporulation genes in response to nutritional stress. Spo0A may act in concert with spo0H (a sigma factor) to control the expression of some genes that are critical to the sporulation process.</text>
</comment>
<dbReference type="InterPro" id="IPR037522">
    <property type="entry name" value="HD_GYP_dom"/>
</dbReference>
<feature type="modified residue" description="4-aspartylphosphate" evidence="3">
    <location>
        <position position="55"/>
    </location>
</feature>
<organism evidence="7 8">
    <name type="scientific">Faecalibacterium prausnitzii</name>
    <dbReference type="NCBI Taxonomy" id="853"/>
    <lineage>
        <taxon>Bacteria</taxon>
        <taxon>Bacillati</taxon>
        <taxon>Bacillota</taxon>
        <taxon>Clostridia</taxon>
        <taxon>Eubacteriales</taxon>
        <taxon>Oscillospiraceae</taxon>
        <taxon>Faecalibacterium</taxon>
    </lineage>
</organism>
<dbReference type="InterPro" id="IPR011006">
    <property type="entry name" value="CheY-like_superfamily"/>
</dbReference>
<gene>
    <name evidence="7" type="ORF">CGS50_009070</name>
</gene>
<dbReference type="PROSITE" id="PS50887">
    <property type="entry name" value="GGDEF"/>
    <property type="match status" value="1"/>
</dbReference>
<feature type="domain" description="HD-GYP" evidence="6">
    <location>
        <begin position="142"/>
        <end position="350"/>
    </location>
</feature>
<dbReference type="AlphaFoldDB" id="A0A2J4JN30"/>
<dbReference type="InterPro" id="IPR003607">
    <property type="entry name" value="HD/PDEase_dom"/>
</dbReference>
<dbReference type="InterPro" id="IPR029787">
    <property type="entry name" value="Nucleotide_cyclase"/>
</dbReference>
<dbReference type="PANTHER" id="PTHR45228">
    <property type="entry name" value="CYCLIC DI-GMP PHOSPHODIESTERASE TM_0186-RELATED"/>
    <property type="match status" value="1"/>
</dbReference>
<evidence type="ECO:0000259" key="4">
    <source>
        <dbReference type="PROSITE" id="PS50110"/>
    </source>
</evidence>
<dbReference type="SUPFAM" id="SSF109604">
    <property type="entry name" value="HD-domain/PDEase-like"/>
    <property type="match status" value="1"/>
</dbReference>
<proteinExistence type="predicted"/>
<dbReference type="CDD" id="cd01949">
    <property type="entry name" value="GGDEF"/>
    <property type="match status" value="1"/>
</dbReference>
<dbReference type="InterPro" id="IPR000160">
    <property type="entry name" value="GGDEF_dom"/>
</dbReference>
<dbReference type="Pfam" id="PF00990">
    <property type="entry name" value="GGDEF"/>
    <property type="match status" value="1"/>
</dbReference>
<dbReference type="EMBL" id="NMTS02000056">
    <property type="protein sequence ID" value="PLK29272.1"/>
    <property type="molecule type" value="Genomic_DNA"/>
</dbReference>
<dbReference type="Pfam" id="PF13487">
    <property type="entry name" value="HD_5"/>
    <property type="match status" value="1"/>
</dbReference>
<accession>A0A2J4JN30</accession>
<dbReference type="Gene3D" id="3.40.50.2300">
    <property type="match status" value="1"/>
</dbReference>
<dbReference type="CDD" id="cd00077">
    <property type="entry name" value="HDc"/>
    <property type="match status" value="1"/>
</dbReference>
<name>A0A2J4JN30_9FIRM</name>
<dbReference type="PROSITE" id="PS50110">
    <property type="entry name" value="RESPONSE_REGULATORY"/>
    <property type="match status" value="1"/>
</dbReference>
<dbReference type="NCBIfam" id="TIGR00254">
    <property type="entry name" value="GGDEF"/>
    <property type="match status" value="1"/>
</dbReference>
<dbReference type="Pfam" id="PF00072">
    <property type="entry name" value="Response_reg"/>
    <property type="match status" value="1"/>
</dbReference>